<dbReference type="EMBL" id="CM046393">
    <property type="protein sequence ID" value="KAI8550776.1"/>
    <property type="molecule type" value="Genomic_DNA"/>
</dbReference>
<gene>
    <name evidence="1" type="ORF">RHMOL_Rhmol06G0133400</name>
</gene>
<proteinExistence type="predicted"/>
<keyword evidence="2" id="KW-1185">Reference proteome</keyword>
<name>A0ACC0ND48_RHOML</name>
<protein>
    <submittedName>
        <fullName evidence="1">Uncharacterized protein</fullName>
    </submittedName>
</protein>
<organism evidence="1 2">
    <name type="scientific">Rhododendron molle</name>
    <name type="common">Chinese azalea</name>
    <name type="synonym">Azalea mollis</name>
    <dbReference type="NCBI Taxonomy" id="49168"/>
    <lineage>
        <taxon>Eukaryota</taxon>
        <taxon>Viridiplantae</taxon>
        <taxon>Streptophyta</taxon>
        <taxon>Embryophyta</taxon>
        <taxon>Tracheophyta</taxon>
        <taxon>Spermatophyta</taxon>
        <taxon>Magnoliopsida</taxon>
        <taxon>eudicotyledons</taxon>
        <taxon>Gunneridae</taxon>
        <taxon>Pentapetalae</taxon>
        <taxon>asterids</taxon>
        <taxon>Ericales</taxon>
        <taxon>Ericaceae</taxon>
        <taxon>Ericoideae</taxon>
        <taxon>Rhodoreae</taxon>
        <taxon>Rhododendron</taxon>
    </lineage>
</organism>
<reference evidence="1" key="1">
    <citation type="submission" date="2022-02" db="EMBL/GenBank/DDBJ databases">
        <title>Plant Genome Project.</title>
        <authorList>
            <person name="Zhang R.-G."/>
        </authorList>
    </citation>
    <scope>NUCLEOTIDE SEQUENCE</scope>
    <source>
        <strain evidence="1">AT1</strain>
    </source>
</reference>
<dbReference type="Proteomes" id="UP001062846">
    <property type="component" value="Chromosome 6"/>
</dbReference>
<comment type="caution">
    <text evidence="1">The sequence shown here is derived from an EMBL/GenBank/DDBJ whole genome shotgun (WGS) entry which is preliminary data.</text>
</comment>
<evidence type="ECO:0000313" key="1">
    <source>
        <dbReference type="EMBL" id="KAI8550776.1"/>
    </source>
</evidence>
<sequence>MPHMFAGLGFDRNISSVVRSPFDQKPFSLCRYDLVIVWSSIWKALLTENLLNYKQFALDANIFFQVRLAIALSSKIEWFDFSFVSLCESIDFSFHLRSHLITFFGLCSGQKTLVEPRFGFSIMESAIMMKWIPLAFCLFCKYVLQFSASCAHDLVYLPTVDPLLALQETFHEHWPPWPKRKSKDFFLELEKNFFVWAAYVQGCSDPSLLYEEILDGLEFAKGALDSAWGSVQVAMGHLEPFLRLGMKTVERRITVISIDGMKRNTFQSLGSTKTVLTSRNMMDENSFKEPNKVSKPANKVAPIKSLLENASVDMEDVLSPHSFTFFNLPIESTKHWIPRNDSNSKSSILESVR</sequence>
<evidence type="ECO:0000313" key="2">
    <source>
        <dbReference type="Proteomes" id="UP001062846"/>
    </source>
</evidence>
<accession>A0ACC0ND48</accession>